<organism evidence="1 2">
    <name type="scientific">Polyplosphaeria fusca</name>
    <dbReference type="NCBI Taxonomy" id="682080"/>
    <lineage>
        <taxon>Eukaryota</taxon>
        <taxon>Fungi</taxon>
        <taxon>Dikarya</taxon>
        <taxon>Ascomycota</taxon>
        <taxon>Pezizomycotina</taxon>
        <taxon>Dothideomycetes</taxon>
        <taxon>Pleosporomycetidae</taxon>
        <taxon>Pleosporales</taxon>
        <taxon>Tetraplosphaeriaceae</taxon>
        <taxon>Polyplosphaeria</taxon>
    </lineage>
</organism>
<gene>
    <name evidence="1" type="ORF">EJ04DRAFT_515123</name>
</gene>
<keyword evidence="2" id="KW-1185">Reference proteome</keyword>
<proteinExistence type="predicted"/>
<protein>
    <submittedName>
        <fullName evidence="1">Uncharacterized protein</fullName>
    </submittedName>
</protein>
<dbReference type="EMBL" id="ML996212">
    <property type="protein sequence ID" value="KAF2730691.1"/>
    <property type="molecule type" value="Genomic_DNA"/>
</dbReference>
<dbReference type="OrthoDB" id="3257981at2759"/>
<sequence length="89" mass="9825">MSPSLALFGCMECVEEKLTDFENSAVNSWKRNGNKNGWSSADPSTKEGLDDLYENGINAMGVVNIPVCSFQEAYDNSWPVKDSPNWPCS</sequence>
<name>A0A9P4QTK6_9PLEO</name>
<dbReference type="Proteomes" id="UP000799444">
    <property type="component" value="Unassembled WGS sequence"/>
</dbReference>
<comment type="caution">
    <text evidence="1">The sequence shown here is derived from an EMBL/GenBank/DDBJ whole genome shotgun (WGS) entry which is preliminary data.</text>
</comment>
<evidence type="ECO:0000313" key="1">
    <source>
        <dbReference type="EMBL" id="KAF2730691.1"/>
    </source>
</evidence>
<accession>A0A9P4QTK6</accession>
<dbReference type="AlphaFoldDB" id="A0A9P4QTK6"/>
<reference evidence="1" key="1">
    <citation type="journal article" date="2020" name="Stud. Mycol.">
        <title>101 Dothideomycetes genomes: a test case for predicting lifestyles and emergence of pathogens.</title>
        <authorList>
            <person name="Haridas S."/>
            <person name="Albert R."/>
            <person name="Binder M."/>
            <person name="Bloem J."/>
            <person name="Labutti K."/>
            <person name="Salamov A."/>
            <person name="Andreopoulos B."/>
            <person name="Baker S."/>
            <person name="Barry K."/>
            <person name="Bills G."/>
            <person name="Bluhm B."/>
            <person name="Cannon C."/>
            <person name="Castanera R."/>
            <person name="Culley D."/>
            <person name="Daum C."/>
            <person name="Ezra D."/>
            <person name="Gonzalez J."/>
            <person name="Henrissat B."/>
            <person name="Kuo A."/>
            <person name="Liang C."/>
            <person name="Lipzen A."/>
            <person name="Lutzoni F."/>
            <person name="Magnuson J."/>
            <person name="Mondo S."/>
            <person name="Nolan M."/>
            <person name="Ohm R."/>
            <person name="Pangilinan J."/>
            <person name="Park H.-J."/>
            <person name="Ramirez L."/>
            <person name="Alfaro M."/>
            <person name="Sun H."/>
            <person name="Tritt A."/>
            <person name="Yoshinaga Y."/>
            <person name="Zwiers L.-H."/>
            <person name="Turgeon B."/>
            <person name="Goodwin S."/>
            <person name="Spatafora J."/>
            <person name="Crous P."/>
            <person name="Grigoriev I."/>
        </authorList>
    </citation>
    <scope>NUCLEOTIDE SEQUENCE</scope>
    <source>
        <strain evidence="1">CBS 125425</strain>
    </source>
</reference>
<evidence type="ECO:0000313" key="2">
    <source>
        <dbReference type="Proteomes" id="UP000799444"/>
    </source>
</evidence>